<evidence type="ECO:0000313" key="2">
    <source>
        <dbReference type="Proteomes" id="UP000194664"/>
    </source>
</evidence>
<comment type="caution">
    <text evidence="1">The sequence shown here is derived from an EMBL/GenBank/DDBJ whole genome shotgun (WGS) entry which is preliminary data.</text>
</comment>
<dbReference type="EMBL" id="MSPP01000001">
    <property type="protein sequence ID" value="OUD10328.1"/>
    <property type="molecule type" value="Genomic_DNA"/>
</dbReference>
<dbReference type="OrthoDB" id="7205167at2"/>
<evidence type="ECO:0000313" key="1">
    <source>
        <dbReference type="EMBL" id="OUD10328.1"/>
    </source>
</evidence>
<keyword evidence="2" id="KW-1185">Reference proteome</keyword>
<dbReference type="InterPro" id="IPR009531">
    <property type="entry name" value="DUF1150"/>
</dbReference>
<name>A0A251X1R4_9RHOB</name>
<evidence type="ECO:0008006" key="3">
    <source>
        <dbReference type="Google" id="ProtNLM"/>
    </source>
</evidence>
<accession>A0A251X1R4</accession>
<dbReference type="Pfam" id="PF06620">
    <property type="entry name" value="DUF1150"/>
    <property type="match status" value="1"/>
</dbReference>
<sequence length="74" mass="8516">MNTKYDFEKDQDRIVYVKSVAVADLPVEVQEQAEGLDHLFAVHKSDGEQLALVADRKMAFLLAREHEYQPMTVH</sequence>
<dbReference type="AlphaFoldDB" id="A0A251X1R4"/>
<protein>
    <recommendedName>
        <fullName evidence="3">DUF1150 domain-containing protein</fullName>
    </recommendedName>
</protein>
<dbReference type="Proteomes" id="UP000194664">
    <property type="component" value="Unassembled WGS sequence"/>
</dbReference>
<gene>
    <name evidence="1" type="ORF">BVC71_02125</name>
</gene>
<organism evidence="1 2">
    <name type="scientific">Marivivens niveibacter</name>
    <dbReference type="NCBI Taxonomy" id="1930667"/>
    <lineage>
        <taxon>Bacteria</taxon>
        <taxon>Pseudomonadati</taxon>
        <taxon>Pseudomonadota</taxon>
        <taxon>Alphaproteobacteria</taxon>
        <taxon>Rhodobacterales</taxon>
        <taxon>Paracoccaceae</taxon>
        <taxon>Marivivens group</taxon>
        <taxon>Marivivens</taxon>
    </lineage>
</organism>
<proteinExistence type="predicted"/>
<reference evidence="1 2" key="1">
    <citation type="submission" date="2016-12" db="EMBL/GenBank/DDBJ databases">
        <title>The draft genome sequence of HSLHS2.</title>
        <authorList>
            <person name="Hu D."/>
            <person name="Wang L."/>
            <person name="Shao Z."/>
        </authorList>
    </citation>
    <scope>NUCLEOTIDE SEQUENCE [LARGE SCALE GENOMIC DNA]</scope>
    <source>
        <strain evidence="1">MCCC 1A06712</strain>
    </source>
</reference>
<dbReference type="RefSeq" id="WP_086449983.1">
    <property type="nucleotide sequence ID" value="NZ_MSPP01000001.1"/>
</dbReference>